<dbReference type="Proteomes" id="UP000315949">
    <property type="component" value="Unassembled WGS sequence"/>
</dbReference>
<keyword evidence="2" id="KW-1003">Cell membrane</keyword>
<evidence type="ECO:0000256" key="1">
    <source>
        <dbReference type="ARBA" id="ARBA00004651"/>
    </source>
</evidence>
<feature type="region of interest" description="Disordered" evidence="6">
    <location>
        <begin position="581"/>
        <end position="604"/>
    </location>
</feature>
<dbReference type="GO" id="GO:0005886">
    <property type="term" value="C:plasma membrane"/>
    <property type="evidence" value="ECO:0007669"/>
    <property type="project" value="UniProtKB-SubCell"/>
</dbReference>
<dbReference type="PANTHER" id="PTHR10010:SF46">
    <property type="entry name" value="SODIUM-DEPENDENT PHOSPHATE TRANSPORT PROTEIN 2B"/>
    <property type="match status" value="1"/>
</dbReference>
<accession>A0A5C5U5U9</accession>
<evidence type="ECO:0000313" key="8">
    <source>
        <dbReference type="EMBL" id="TWT20700.1"/>
    </source>
</evidence>
<proteinExistence type="predicted"/>
<dbReference type="GO" id="GO:0005436">
    <property type="term" value="F:sodium:phosphate symporter activity"/>
    <property type="evidence" value="ECO:0007669"/>
    <property type="project" value="InterPro"/>
</dbReference>
<feature type="transmembrane region" description="Helical" evidence="7">
    <location>
        <begin position="102"/>
        <end position="124"/>
    </location>
</feature>
<keyword evidence="3 7" id="KW-0812">Transmembrane</keyword>
<feature type="transmembrane region" description="Helical" evidence="7">
    <location>
        <begin position="71"/>
        <end position="95"/>
    </location>
</feature>
<keyword evidence="5 7" id="KW-0472">Membrane</keyword>
<gene>
    <name evidence="8" type="ORF">FQY79_05085</name>
</gene>
<dbReference type="Pfam" id="PF02690">
    <property type="entry name" value="Na_Pi_cotrans"/>
    <property type="match status" value="1"/>
</dbReference>
<feature type="compositionally biased region" description="Basic and acidic residues" evidence="6">
    <location>
        <begin position="588"/>
        <end position="604"/>
    </location>
</feature>
<sequence length="604" mass="63167">MGPKLRILLLVAAAAALSWSFWRDAGWLQLCAGLAIFLFGMQCLEEGLRQLAGGRLEQLLARSTGTPLRGLLFGVGGTVLLQSSTLVSLLTIAFISSGLIQLAGGLAIIFGANLGATSGIWLLALAGQGFSLSPLALPMLVFGVLGGVAGPKGRAAGRVVLGIAFVFLGIDQVKAGFDAVGGGFDPSVLPSGGASGVLLLVLAGVGATVVLQSSHATLMLILAAQAAGQLELGHALALAIGSNVGSSVSTGVVGALGGNRSGQRLALAHVLFNLVSAGLALTLLAPLTWLVVAASGLLGFGDNALLQLALFHTLFNVTGVAVFWPWQARLARWLQAWLPDRADPVLAPDAVVPAAAGVVRARYLSGQALDSADAAAAAVALELRHLRELCAEVVCHALDLPAEALSGPGPDEARLARAPREAADADALYRQRVKGVYADLLAFMGRVEAPMDEEHQRYWTAAQMAAMQAVEAVKGAKHLQKNMLARLAGPPSPQREAYLALRRHLFAQMRALHALDREPLDNGARVQRLQAMEEDADRFEAQFRAQVLALLREGRIDGLQAGSLLNDLGYVDRIGQGLRAPAATEEPGSLRELRRLSRQEDTAG</sequence>
<protein>
    <submittedName>
        <fullName evidence="8">Na/Pi cotransporter family protein</fullName>
    </submittedName>
</protein>
<reference evidence="8 9" key="1">
    <citation type="submission" date="2019-07" db="EMBL/GenBank/DDBJ databases">
        <title>Luteimonas sp. YD-1 nov., isolated from acidic soil.</title>
        <authorList>
            <person name="Zhou J."/>
        </authorList>
    </citation>
    <scope>NUCLEOTIDE SEQUENCE [LARGE SCALE GENOMIC DNA]</scope>
    <source>
        <strain evidence="8 9">YD-1</strain>
    </source>
</reference>
<dbReference type="OrthoDB" id="9763003at2"/>
<feature type="transmembrane region" description="Helical" evidence="7">
    <location>
        <begin position="270"/>
        <end position="292"/>
    </location>
</feature>
<feature type="transmembrane region" description="Helical" evidence="7">
    <location>
        <begin position="130"/>
        <end position="148"/>
    </location>
</feature>
<feature type="transmembrane region" description="Helical" evidence="7">
    <location>
        <begin position="304"/>
        <end position="326"/>
    </location>
</feature>
<dbReference type="EMBL" id="VOHE01000002">
    <property type="protein sequence ID" value="TWT20700.1"/>
    <property type="molecule type" value="Genomic_DNA"/>
</dbReference>
<evidence type="ECO:0000256" key="2">
    <source>
        <dbReference type="ARBA" id="ARBA00022475"/>
    </source>
</evidence>
<evidence type="ECO:0000313" key="9">
    <source>
        <dbReference type="Proteomes" id="UP000315949"/>
    </source>
</evidence>
<comment type="subcellular location">
    <subcellularLocation>
        <location evidence="1">Cell membrane</location>
        <topology evidence="1">Multi-pass membrane protein</topology>
    </subcellularLocation>
</comment>
<keyword evidence="4 7" id="KW-1133">Transmembrane helix</keyword>
<evidence type="ECO:0000256" key="3">
    <source>
        <dbReference type="ARBA" id="ARBA00022692"/>
    </source>
</evidence>
<dbReference type="RefSeq" id="WP_146311394.1">
    <property type="nucleotide sequence ID" value="NZ_VOHE01000002.1"/>
</dbReference>
<name>A0A5C5U5U9_9GAMM</name>
<evidence type="ECO:0000256" key="6">
    <source>
        <dbReference type="SAM" id="MobiDB-lite"/>
    </source>
</evidence>
<dbReference type="AlphaFoldDB" id="A0A5C5U5U9"/>
<evidence type="ECO:0000256" key="5">
    <source>
        <dbReference type="ARBA" id="ARBA00023136"/>
    </source>
</evidence>
<feature type="transmembrane region" description="Helical" evidence="7">
    <location>
        <begin position="155"/>
        <end position="173"/>
    </location>
</feature>
<keyword evidence="9" id="KW-1185">Reference proteome</keyword>
<dbReference type="NCBIfam" id="NF037997">
    <property type="entry name" value="Na_Pi_symport"/>
    <property type="match status" value="1"/>
</dbReference>
<dbReference type="GO" id="GO:0044341">
    <property type="term" value="P:sodium-dependent phosphate transport"/>
    <property type="evidence" value="ECO:0007669"/>
    <property type="project" value="InterPro"/>
</dbReference>
<organism evidence="8 9">
    <name type="scientific">Luteimonas wenzhouensis</name>
    <dbReference type="NCBI Taxonomy" id="2599615"/>
    <lineage>
        <taxon>Bacteria</taxon>
        <taxon>Pseudomonadati</taxon>
        <taxon>Pseudomonadota</taxon>
        <taxon>Gammaproteobacteria</taxon>
        <taxon>Lysobacterales</taxon>
        <taxon>Lysobacteraceae</taxon>
        <taxon>Luteimonas</taxon>
    </lineage>
</organism>
<comment type="caution">
    <text evidence="8">The sequence shown here is derived from an EMBL/GenBank/DDBJ whole genome shotgun (WGS) entry which is preliminary data.</text>
</comment>
<evidence type="ECO:0000256" key="4">
    <source>
        <dbReference type="ARBA" id="ARBA00022989"/>
    </source>
</evidence>
<dbReference type="InterPro" id="IPR003841">
    <property type="entry name" value="Na/Pi_transpt"/>
</dbReference>
<feature type="transmembrane region" description="Helical" evidence="7">
    <location>
        <begin position="193"/>
        <end position="211"/>
    </location>
</feature>
<evidence type="ECO:0000256" key="7">
    <source>
        <dbReference type="SAM" id="Phobius"/>
    </source>
</evidence>
<dbReference type="PANTHER" id="PTHR10010">
    <property type="entry name" value="SOLUTE CARRIER FAMILY 34 SODIUM PHOSPHATE , MEMBER 2-RELATED"/>
    <property type="match status" value="1"/>
</dbReference>